<accession>A0A1Q2MD41</accession>
<dbReference type="EMBL" id="CP019646">
    <property type="protein sequence ID" value="AQQ70227.1"/>
    <property type="molecule type" value="Genomic_DNA"/>
</dbReference>
<sequence precursor="true">MRLNGAMYVFILTAVSLTAAVGAAELTNGGFEDGDTDWRAYAANGAVGNFGLTTDAYEGNHAFSFEITASPAGSDHGLDRWNSRFSAFTDDVLEISAAIKKVSSDNTVLRVYVSEWDSDGYLGESSFYTLDSTEGSYTLNTFNYSVIHSDTTECDIKFKIFDENGEKSTGHYYIDAVTVPEPATAIILIAGCLTAFSRQKK</sequence>
<evidence type="ECO:0000256" key="1">
    <source>
        <dbReference type="SAM" id="SignalP"/>
    </source>
</evidence>
<dbReference type="NCBIfam" id="TIGR02595">
    <property type="entry name" value="PEP_CTERM"/>
    <property type="match status" value="1"/>
</dbReference>
<dbReference type="InterPro" id="IPR013424">
    <property type="entry name" value="Ice-binding_C"/>
</dbReference>
<dbReference type="AlphaFoldDB" id="A0A1Q2MD41"/>
<dbReference type="Gene3D" id="2.60.120.260">
    <property type="entry name" value="Galactose-binding domain-like"/>
    <property type="match status" value="1"/>
</dbReference>
<evidence type="ECO:0000313" key="2">
    <source>
        <dbReference type="EMBL" id="AQQ70227.1"/>
    </source>
</evidence>
<evidence type="ECO:0000313" key="3">
    <source>
        <dbReference type="Proteomes" id="UP000188181"/>
    </source>
</evidence>
<organism evidence="2 3">
    <name type="scientific">Limihaloglobus sulfuriphilus</name>
    <dbReference type="NCBI Taxonomy" id="1851148"/>
    <lineage>
        <taxon>Bacteria</taxon>
        <taxon>Pseudomonadati</taxon>
        <taxon>Planctomycetota</taxon>
        <taxon>Phycisphaerae</taxon>
        <taxon>Sedimentisphaerales</taxon>
        <taxon>Sedimentisphaeraceae</taxon>
        <taxon>Limihaloglobus</taxon>
    </lineage>
</organism>
<name>A0A1Q2MD41_9BACT</name>
<dbReference type="STRING" id="1851148.SMSP2_00570"/>
<gene>
    <name evidence="2" type="ORF">SMSP2_00570</name>
</gene>
<keyword evidence="1" id="KW-0732">Signal</keyword>
<dbReference type="KEGG" id="pbas:SMSP2_00570"/>
<protein>
    <recommendedName>
        <fullName evidence="4">PEP-CTERM protein-sorting domain-containing protein</fullName>
    </recommendedName>
</protein>
<keyword evidence="3" id="KW-1185">Reference proteome</keyword>
<feature type="signal peptide" evidence="1">
    <location>
        <begin position="1"/>
        <end position="23"/>
    </location>
</feature>
<feature type="chain" id="PRO_5012320562" description="PEP-CTERM protein-sorting domain-containing protein" evidence="1">
    <location>
        <begin position="24"/>
        <end position="201"/>
    </location>
</feature>
<dbReference type="Proteomes" id="UP000188181">
    <property type="component" value="Chromosome"/>
</dbReference>
<dbReference type="RefSeq" id="WP_186804820.1">
    <property type="nucleotide sequence ID" value="NZ_CP019646.1"/>
</dbReference>
<proteinExistence type="predicted"/>
<reference evidence="3" key="1">
    <citation type="submission" date="2017-02" db="EMBL/GenBank/DDBJ databases">
        <title>Comparative genomics and description of representatives of a novel lineage of planctomycetes thriving in anoxic sediments.</title>
        <authorList>
            <person name="Spring S."/>
            <person name="Bunk B."/>
            <person name="Sproer C."/>
        </authorList>
    </citation>
    <scope>NUCLEOTIDE SEQUENCE [LARGE SCALE GENOMIC DNA]</scope>
    <source>
        <strain evidence="3">SM-Chi-D1</strain>
    </source>
</reference>
<evidence type="ECO:0008006" key="4">
    <source>
        <dbReference type="Google" id="ProtNLM"/>
    </source>
</evidence>